<name>A0A5N6JZC9_MONLA</name>
<gene>
    <name evidence="1" type="ORF">EYC80_006851</name>
</gene>
<organism evidence="1 2">
    <name type="scientific">Monilinia laxa</name>
    <name type="common">Brown rot fungus</name>
    <name type="synonym">Sclerotinia laxa</name>
    <dbReference type="NCBI Taxonomy" id="61186"/>
    <lineage>
        <taxon>Eukaryota</taxon>
        <taxon>Fungi</taxon>
        <taxon>Dikarya</taxon>
        <taxon>Ascomycota</taxon>
        <taxon>Pezizomycotina</taxon>
        <taxon>Leotiomycetes</taxon>
        <taxon>Helotiales</taxon>
        <taxon>Sclerotiniaceae</taxon>
        <taxon>Monilinia</taxon>
    </lineage>
</organism>
<proteinExistence type="predicted"/>
<reference evidence="1 2" key="1">
    <citation type="submission" date="2019-06" db="EMBL/GenBank/DDBJ databases">
        <title>Genome Sequence of the Brown Rot Fungal Pathogen Monilinia laxa.</title>
        <authorList>
            <person name="De Miccolis Angelini R.M."/>
            <person name="Landi L."/>
            <person name="Abate D."/>
            <person name="Pollastro S."/>
            <person name="Romanazzi G."/>
            <person name="Faretra F."/>
        </authorList>
    </citation>
    <scope>NUCLEOTIDE SEQUENCE [LARGE SCALE GENOMIC DNA]</scope>
    <source>
        <strain evidence="1 2">Mlax316</strain>
    </source>
</reference>
<sequence length="96" mass="11101">MLINLSVAIHGNTECYEEPSNCTVSLDTLAILNVLVYRSIFSQVYVATGERHLQPSRIQFYPRDNYQELNVRSFSIISDEWRNVFKITESLENADI</sequence>
<keyword evidence="2" id="KW-1185">Reference proteome</keyword>
<comment type="caution">
    <text evidence="1">The sequence shown here is derived from an EMBL/GenBank/DDBJ whole genome shotgun (WGS) entry which is preliminary data.</text>
</comment>
<dbReference type="EMBL" id="VIGI01000010">
    <property type="protein sequence ID" value="KAB8294891.1"/>
    <property type="molecule type" value="Genomic_DNA"/>
</dbReference>
<evidence type="ECO:0000313" key="2">
    <source>
        <dbReference type="Proteomes" id="UP000326757"/>
    </source>
</evidence>
<protein>
    <submittedName>
        <fullName evidence="1">Uncharacterized protein</fullName>
    </submittedName>
</protein>
<accession>A0A5N6JZC9</accession>
<dbReference type="Proteomes" id="UP000326757">
    <property type="component" value="Unassembled WGS sequence"/>
</dbReference>
<evidence type="ECO:0000313" key="1">
    <source>
        <dbReference type="EMBL" id="KAB8294891.1"/>
    </source>
</evidence>
<dbReference type="AlphaFoldDB" id="A0A5N6JZC9"/>